<comment type="catalytic activity">
    <reaction evidence="4">
        <text>glycolate + NADP(+) = glyoxylate + NADPH + H(+)</text>
        <dbReference type="Rhea" id="RHEA:10992"/>
        <dbReference type="ChEBI" id="CHEBI:15378"/>
        <dbReference type="ChEBI" id="CHEBI:29805"/>
        <dbReference type="ChEBI" id="CHEBI:36655"/>
        <dbReference type="ChEBI" id="CHEBI:57783"/>
        <dbReference type="ChEBI" id="CHEBI:58349"/>
        <dbReference type="EC" id="1.1.1.79"/>
    </reaction>
</comment>
<sequence length="324" mass="34976">MGKFNVVMTRALLPAAQEKLAESCIIRVLGQEEQPDSSNFREWLKTADGLVVNSSMPIDERLLAAAPNLRVIVQPAVGYDNIDVEACTRRSIPVGNTPGVLVEATADLTFGLLLCAARRIHEGWDFVLKGKWSDGGNLSFGFDLAGKTLGIVGLGRIGLAVARRAQVFGMKVIYHNRRRRPDEQALGVAYAAFDELLVQADCIIVLSPLSAQTKGMFSREQFAKMKPSAYFVNAARGPIVDTDALVEALTAETIAFAAMDVTDPEPLPADHPLLKLPNVLITPHIGSATTETRTAMALLTADNLLAGLNKQPLPACVNNEVNYK</sequence>
<gene>
    <name evidence="12" type="ORF">SAMN04488502_1011138</name>
</gene>
<dbReference type="PANTHER" id="PTHR10996">
    <property type="entry name" value="2-HYDROXYACID DEHYDROGENASE-RELATED"/>
    <property type="match status" value="1"/>
</dbReference>
<dbReference type="InterPro" id="IPR006140">
    <property type="entry name" value="D-isomer_DH_NAD-bd"/>
</dbReference>
<dbReference type="SUPFAM" id="SSF52283">
    <property type="entry name" value="Formate/glycerate dehydrogenase catalytic domain-like"/>
    <property type="match status" value="1"/>
</dbReference>
<dbReference type="RefSeq" id="WP_092069391.1">
    <property type="nucleotide sequence ID" value="NZ_FNHB01000001.1"/>
</dbReference>
<organism evidence="12 13">
    <name type="scientific">Dendrosporobacter quercicolus</name>
    <dbReference type="NCBI Taxonomy" id="146817"/>
    <lineage>
        <taxon>Bacteria</taxon>
        <taxon>Bacillati</taxon>
        <taxon>Bacillota</taxon>
        <taxon>Negativicutes</taxon>
        <taxon>Selenomonadales</taxon>
        <taxon>Sporomusaceae</taxon>
        <taxon>Dendrosporobacter</taxon>
    </lineage>
</organism>
<dbReference type="Pfam" id="PF02826">
    <property type="entry name" value="2-Hacid_dh_C"/>
    <property type="match status" value="1"/>
</dbReference>
<comment type="similarity">
    <text evidence="5">Belongs to the D-isomer specific 2-hydroxyacid dehydrogenase family. GhrB subfamily.</text>
</comment>
<evidence type="ECO:0000256" key="5">
    <source>
        <dbReference type="ARBA" id="ARBA00061278"/>
    </source>
</evidence>
<proteinExistence type="inferred from homology"/>
<dbReference type="PROSITE" id="PS00065">
    <property type="entry name" value="D_2_HYDROXYACID_DH_1"/>
    <property type="match status" value="1"/>
</dbReference>
<reference evidence="12 13" key="1">
    <citation type="submission" date="2016-10" db="EMBL/GenBank/DDBJ databases">
        <authorList>
            <person name="de Groot N.N."/>
        </authorList>
    </citation>
    <scope>NUCLEOTIDE SEQUENCE [LARGE SCALE GENOMIC DNA]</scope>
    <source>
        <strain evidence="12 13">DSM 1736</strain>
    </source>
</reference>
<dbReference type="Proteomes" id="UP000214880">
    <property type="component" value="Unassembled WGS sequence"/>
</dbReference>
<dbReference type="InterPro" id="IPR050223">
    <property type="entry name" value="D-isomer_2-hydroxyacid_DH"/>
</dbReference>
<dbReference type="STRING" id="146817.SAMN04488502_1011138"/>
<evidence type="ECO:0000256" key="9">
    <source>
        <dbReference type="RuleBase" id="RU003719"/>
    </source>
</evidence>
<dbReference type="GO" id="GO:0051287">
    <property type="term" value="F:NAD binding"/>
    <property type="evidence" value="ECO:0007669"/>
    <property type="project" value="InterPro"/>
</dbReference>
<evidence type="ECO:0000256" key="2">
    <source>
        <dbReference type="ARBA" id="ARBA00051801"/>
    </source>
</evidence>
<feature type="domain" description="D-isomer specific 2-hydroxyacid dehydrogenase catalytic" evidence="10">
    <location>
        <begin position="6"/>
        <end position="318"/>
    </location>
</feature>
<dbReference type="InterPro" id="IPR006139">
    <property type="entry name" value="D-isomer_2_OHA_DH_cat_dom"/>
</dbReference>
<dbReference type="EC" id="1.1.1.79" evidence="6"/>
<dbReference type="Gene3D" id="3.40.50.720">
    <property type="entry name" value="NAD(P)-binding Rossmann-like Domain"/>
    <property type="match status" value="2"/>
</dbReference>
<dbReference type="CDD" id="cd05301">
    <property type="entry name" value="GDH"/>
    <property type="match status" value="1"/>
</dbReference>
<feature type="domain" description="D-isomer specific 2-hydroxyacid dehydrogenase NAD-binding" evidence="11">
    <location>
        <begin position="110"/>
        <end position="286"/>
    </location>
</feature>
<evidence type="ECO:0000256" key="3">
    <source>
        <dbReference type="ARBA" id="ARBA00052239"/>
    </source>
</evidence>
<comment type="catalytic activity">
    <reaction evidence="2">
        <text>(R)-glycerate + NAD(+) = 3-hydroxypyruvate + NADH + H(+)</text>
        <dbReference type="Rhea" id="RHEA:17905"/>
        <dbReference type="ChEBI" id="CHEBI:15378"/>
        <dbReference type="ChEBI" id="CHEBI:16659"/>
        <dbReference type="ChEBI" id="CHEBI:17180"/>
        <dbReference type="ChEBI" id="CHEBI:57540"/>
        <dbReference type="ChEBI" id="CHEBI:57945"/>
        <dbReference type="EC" id="1.1.1.81"/>
    </reaction>
</comment>
<dbReference type="InterPro" id="IPR036291">
    <property type="entry name" value="NAD(P)-bd_dom_sf"/>
</dbReference>
<dbReference type="GO" id="GO:0016618">
    <property type="term" value="F:hydroxypyruvate reductase [NAD(P)H] activity"/>
    <property type="evidence" value="ECO:0007669"/>
    <property type="project" value="UniProtKB-EC"/>
</dbReference>
<evidence type="ECO:0000259" key="10">
    <source>
        <dbReference type="Pfam" id="PF00389"/>
    </source>
</evidence>
<dbReference type="EC" id="1.1.1.81" evidence="7"/>
<evidence type="ECO:0000259" key="11">
    <source>
        <dbReference type="Pfam" id="PF02826"/>
    </source>
</evidence>
<evidence type="ECO:0000256" key="8">
    <source>
        <dbReference type="ARBA" id="ARBA00073362"/>
    </source>
</evidence>
<evidence type="ECO:0000313" key="13">
    <source>
        <dbReference type="Proteomes" id="UP000214880"/>
    </source>
</evidence>
<evidence type="ECO:0000256" key="4">
    <source>
        <dbReference type="ARBA" id="ARBA00052769"/>
    </source>
</evidence>
<dbReference type="FunFam" id="3.40.50.720:FF:000026">
    <property type="entry name" value="Glyoxylate/hydroxypyruvate reductase B"/>
    <property type="match status" value="1"/>
</dbReference>
<keyword evidence="1 9" id="KW-0560">Oxidoreductase</keyword>
<dbReference type="InterPro" id="IPR029752">
    <property type="entry name" value="D-isomer_DH_CS1"/>
</dbReference>
<accession>A0A1G9NWU1</accession>
<dbReference type="PANTHER" id="PTHR10996:SF257">
    <property type="entry name" value="GLYOXYLATE REDUCTASE 1"/>
    <property type="match status" value="1"/>
</dbReference>
<evidence type="ECO:0000256" key="6">
    <source>
        <dbReference type="ARBA" id="ARBA00066661"/>
    </source>
</evidence>
<dbReference type="GO" id="GO:0005829">
    <property type="term" value="C:cytosol"/>
    <property type="evidence" value="ECO:0007669"/>
    <property type="project" value="TreeGrafter"/>
</dbReference>
<evidence type="ECO:0000313" key="12">
    <source>
        <dbReference type="EMBL" id="SDL90445.1"/>
    </source>
</evidence>
<dbReference type="GO" id="GO:0030267">
    <property type="term" value="F:glyoxylate reductase (NADPH) activity"/>
    <property type="evidence" value="ECO:0007669"/>
    <property type="project" value="UniProtKB-EC"/>
</dbReference>
<name>A0A1G9NWU1_9FIRM</name>
<comment type="catalytic activity">
    <reaction evidence="3">
        <text>(R)-glycerate + NADP(+) = 3-hydroxypyruvate + NADPH + H(+)</text>
        <dbReference type="Rhea" id="RHEA:18657"/>
        <dbReference type="ChEBI" id="CHEBI:15378"/>
        <dbReference type="ChEBI" id="CHEBI:16659"/>
        <dbReference type="ChEBI" id="CHEBI:17180"/>
        <dbReference type="ChEBI" id="CHEBI:57783"/>
        <dbReference type="ChEBI" id="CHEBI:58349"/>
        <dbReference type="EC" id="1.1.1.81"/>
    </reaction>
</comment>
<evidence type="ECO:0000256" key="7">
    <source>
        <dbReference type="ARBA" id="ARBA00066674"/>
    </source>
</evidence>
<protein>
    <recommendedName>
        <fullName evidence="8">Glyoxylate/hydroxypyruvate reductase B</fullName>
        <ecNumber evidence="6">1.1.1.79</ecNumber>
        <ecNumber evidence="7">1.1.1.81</ecNumber>
    </recommendedName>
</protein>
<dbReference type="InterPro" id="IPR029753">
    <property type="entry name" value="D-isomer_DH_CS"/>
</dbReference>
<dbReference type="EMBL" id="FNHB01000001">
    <property type="protein sequence ID" value="SDL90445.1"/>
    <property type="molecule type" value="Genomic_DNA"/>
</dbReference>
<keyword evidence="13" id="KW-1185">Reference proteome</keyword>
<evidence type="ECO:0000256" key="1">
    <source>
        <dbReference type="ARBA" id="ARBA00023002"/>
    </source>
</evidence>
<dbReference type="SUPFAM" id="SSF51735">
    <property type="entry name" value="NAD(P)-binding Rossmann-fold domains"/>
    <property type="match status" value="1"/>
</dbReference>
<dbReference type="OrthoDB" id="9805416at2"/>
<dbReference type="Pfam" id="PF00389">
    <property type="entry name" value="2-Hacid_dh"/>
    <property type="match status" value="1"/>
</dbReference>
<dbReference type="PROSITE" id="PS00671">
    <property type="entry name" value="D_2_HYDROXYACID_DH_3"/>
    <property type="match status" value="1"/>
</dbReference>
<dbReference type="AlphaFoldDB" id="A0A1G9NWU1"/>